<name>A0A8C3A5U5_CYCLU</name>
<evidence type="ECO:0000256" key="5">
    <source>
        <dbReference type="ARBA" id="ARBA00012388"/>
    </source>
</evidence>
<dbReference type="GO" id="GO:0006397">
    <property type="term" value="P:mRNA processing"/>
    <property type="evidence" value="ECO:0007669"/>
    <property type="project" value="UniProtKB-KW"/>
</dbReference>
<evidence type="ECO:0000256" key="8">
    <source>
        <dbReference type="ARBA" id="ARBA00022723"/>
    </source>
</evidence>
<evidence type="ECO:0000259" key="13">
    <source>
        <dbReference type="Pfam" id="PF20750"/>
    </source>
</evidence>
<keyword evidence="11" id="KW-0460">Magnesium</keyword>
<dbReference type="CDD" id="cd05402">
    <property type="entry name" value="NT_PAP_TUTase"/>
    <property type="match status" value="1"/>
</dbReference>
<evidence type="ECO:0000313" key="15">
    <source>
        <dbReference type="Proteomes" id="UP000694565"/>
    </source>
</evidence>
<proteinExistence type="inferred from homology"/>
<dbReference type="EC" id="2.7.7.19" evidence="5"/>
<dbReference type="Gene3D" id="3.30.460.10">
    <property type="entry name" value="Beta Polymerase, domain 2"/>
    <property type="match status" value="1"/>
</dbReference>
<evidence type="ECO:0000256" key="4">
    <source>
        <dbReference type="ARBA" id="ARBA00010912"/>
    </source>
</evidence>
<dbReference type="InterPro" id="IPR048840">
    <property type="entry name" value="PolA_pol_NTPase"/>
</dbReference>
<dbReference type="SUPFAM" id="SSF81301">
    <property type="entry name" value="Nucleotidyltransferase"/>
    <property type="match status" value="1"/>
</dbReference>
<evidence type="ECO:0000256" key="7">
    <source>
        <dbReference type="ARBA" id="ARBA00022679"/>
    </source>
</evidence>
<dbReference type="AlphaFoldDB" id="A0A8C3A5U5"/>
<evidence type="ECO:0000256" key="12">
    <source>
        <dbReference type="ARBA" id="ARBA00023242"/>
    </source>
</evidence>
<evidence type="ECO:0000256" key="9">
    <source>
        <dbReference type="ARBA" id="ARBA00022741"/>
    </source>
</evidence>
<evidence type="ECO:0000256" key="2">
    <source>
        <dbReference type="ARBA" id="ARBA00001946"/>
    </source>
</evidence>
<sequence length="218" mass="25381">LDFPITGSSQAPQLIPQQYGIGPPINQDQPTEEDLVWTKQLIEMLNTCELFNDEVELQHREKVVKQLESLFEEWIMEICEKLNLPDYVTEKVRVKFLPFGSYHLGVDSKGADIDALCVGTRFVERKDFFTSFFEKLKAQKEVKNIWAIQHAFVPIIKMSYDGIEIDLVFARLLRESVPDILDLQNNSWLKEIDKESILSLNYLSSTLVIKFFKVYSLW</sequence>
<dbReference type="GO" id="GO:0046872">
    <property type="term" value="F:metal ion binding"/>
    <property type="evidence" value="ECO:0007669"/>
    <property type="project" value="UniProtKB-KW"/>
</dbReference>
<keyword evidence="15" id="KW-1185">Reference proteome</keyword>
<dbReference type="GO" id="GO:0005634">
    <property type="term" value="C:nucleus"/>
    <property type="evidence" value="ECO:0007669"/>
    <property type="project" value="UniProtKB-SubCell"/>
</dbReference>
<dbReference type="GO" id="GO:0005524">
    <property type="term" value="F:ATP binding"/>
    <property type="evidence" value="ECO:0007669"/>
    <property type="project" value="UniProtKB-KW"/>
</dbReference>
<feature type="domain" description="Poly(A) polymerase nucleotidyltransferase" evidence="13">
    <location>
        <begin position="20"/>
        <end position="201"/>
    </location>
</feature>
<protein>
    <recommendedName>
        <fullName evidence="5">polynucleotide adenylyltransferase</fullName>
        <ecNumber evidence="5">2.7.7.19</ecNumber>
    </recommendedName>
</protein>
<dbReference type="InterPro" id="IPR043519">
    <property type="entry name" value="NT_sf"/>
</dbReference>
<keyword evidence="7" id="KW-0808">Transferase</keyword>
<evidence type="ECO:0000256" key="3">
    <source>
        <dbReference type="ARBA" id="ARBA00004123"/>
    </source>
</evidence>
<evidence type="ECO:0000313" key="14">
    <source>
        <dbReference type="Ensembl" id="ENSCLMP00005037495.1"/>
    </source>
</evidence>
<keyword evidence="12" id="KW-0539">Nucleus</keyword>
<evidence type="ECO:0000256" key="11">
    <source>
        <dbReference type="ARBA" id="ARBA00022842"/>
    </source>
</evidence>
<comment type="subcellular location">
    <subcellularLocation>
        <location evidence="3">Nucleus</location>
    </subcellularLocation>
</comment>
<dbReference type="Proteomes" id="UP000694565">
    <property type="component" value="Unplaced"/>
</dbReference>
<keyword evidence="8" id="KW-0479">Metal-binding</keyword>
<keyword evidence="6" id="KW-0507">mRNA processing</keyword>
<dbReference type="Pfam" id="PF20750">
    <property type="entry name" value="PAP_NTPase"/>
    <property type="match status" value="1"/>
</dbReference>
<dbReference type="GeneTree" id="ENSGT00940000168779"/>
<keyword evidence="9" id="KW-0547">Nucleotide-binding</keyword>
<evidence type="ECO:0000256" key="1">
    <source>
        <dbReference type="ARBA" id="ARBA00001936"/>
    </source>
</evidence>
<organism evidence="14 15">
    <name type="scientific">Cyclopterus lumpus</name>
    <name type="common">Lumpsucker</name>
    <dbReference type="NCBI Taxonomy" id="8103"/>
    <lineage>
        <taxon>Eukaryota</taxon>
        <taxon>Metazoa</taxon>
        <taxon>Chordata</taxon>
        <taxon>Craniata</taxon>
        <taxon>Vertebrata</taxon>
        <taxon>Euteleostomi</taxon>
        <taxon>Actinopterygii</taxon>
        <taxon>Neopterygii</taxon>
        <taxon>Teleostei</taxon>
        <taxon>Neoteleostei</taxon>
        <taxon>Acanthomorphata</taxon>
        <taxon>Eupercaria</taxon>
        <taxon>Perciformes</taxon>
        <taxon>Cottioidei</taxon>
        <taxon>Cottales</taxon>
        <taxon>Cyclopteridae</taxon>
        <taxon>Cyclopterus</taxon>
    </lineage>
</organism>
<dbReference type="GO" id="GO:1990817">
    <property type="term" value="F:poly(A) RNA polymerase activity"/>
    <property type="evidence" value="ECO:0007669"/>
    <property type="project" value="UniProtKB-EC"/>
</dbReference>
<evidence type="ECO:0000256" key="10">
    <source>
        <dbReference type="ARBA" id="ARBA00022840"/>
    </source>
</evidence>
<evidence type="ECO:0000256" key="6">
    <source>
        <dbReference type="ARBA" id="ARBA00022664"/>
    </source>
</evidence>
<dbReference type="Ensembl" id="ENSCLMT00005038960.1">
    <property type="protein sequence ID" value="ENSCLMP00005037495.1"/>
    <property type="gene ID" value="ENSCLMG00005017833.1"/>
</dbReference>
<keyword evidence="10" id="KW-0067">ATP-binding</keyword>
<dbReference type="FunFam" id="3.30.460.10:FF:000002">
    <property type="entry name" value="Poly(A) polymerase alpha, putative"/>
    <property type="match status" value="1"/>
</dbReference>
<accession>A0A8C3A5U5</accession>
<comment type="similarity">
    <text evidence="4">Belongs to the poly(A) polymerase family.</text>
</comment>
<dbReference type="PANTHER" id="PTHR10682">
    <property type="entry name" value="POLY A POLYMERASE"/>
    <property type="match status" value="1"/>
</dbReference>
<reference evidence="14" key="1">
    <citation type="submission" date="2025-08" db="UniProtKB">
        <authorList>
            <consortium name="Ensembl"/>
        </authorList>
    </citation>
    <scope>IDENTIFICATION</scope>
</reference>
<dbReference type="PANTHER" id="PTHR10682:SF10">
    <property type="entry name" value="POLYNUCLEOTIDE ADENYLYLTRANSFERASE"/>
    <property type="match status" value="1"/>
</dbReference>
<comment type="cofactor">
    <cofactor evidence="2">
        <name>Mg(2+)</name>
        <dbReference type="ChEBI" id="CHEBI:18420"/>
    </cofactor>
</comment>
<reference evidence="14" key="2">
    <citation type="submission" date="2025-09" db="UniProtKB">
        <authorList>
            <consortium name="Ensembl"/>
        </authorList>
    </citation>
    <scope>IDENTIFICATION</scope>
</reference>
<comment type="cofactor">
    <cofactor evidence="1">
        <name>Mn(2+)</name>
        <dbReference type="ChEBI" id="CHEBI:29035"/>
    </cofactor>
</comment>